<keyword evidence="6 8" id="KW-1133">Transmembrane helix</keyword>
<feature type="transmembrane region" description="Helical" evidence="8">
    <location>
        <begin position="88"/>
        <end position="109"/>
    </location>
</feature>
<dbReference type="GO" id="GO:0022857">
    <property type="term" value="F:transmembrane transporter activity"/>
    <property type="evidence" value="ECO:0007669"/>
    <property type="project" value="InterPro"/>
</dbReference>
<evidence type="ECO:0000256" key="2">
    <source>
        <dbReference type="ARBA" id="ARBA00007935"/>
    </source>
</evidence>
<dbReference type="EMBL" id="VSSQ01007103">
    <property type="protein sequence ID" value="MPM34857.1"/>
    <property type="molecule type" value="Genomic_DNA"/>
</dbReference>
<feature type="transmembrane region" description="Helical" evidence="8">
    <location>
        <begin position="222"/>
        <end position="240"/>
    </location>
</feature>
<dbReference type="InterPro" id="IPR037294">
    <property type="entry name" value="ABC_BtuC-like"/>
</dbReference>
<dbReference type="AlphaFoldDB" id="A0A644Z2N3"/>
<reference evidence="9" key="1">
    <citation type="submission" date="2019-08" db="EMBL/GenBank/DDBJ databases">
        <authorList>
            <person name="Kucharzyk K."/>
            <person name="Murdoch R.W."/>
            <person name="Higgins S."/>
            <person name="Loffler F."/>
        </authorList>
    </citation>
    <scope>NUCLEOTIDE SEQUENCE</scope>
</reference>
<feature type="transmembrane region" description="Helical" evidence="8">
    <location>
        <begin position="121"/>
        <end position="139"/>
    </location>
</feature>
<evidence type="ECO:0000256" key="8">
    <source>
        <dbReference type="SAM" id="Phobius"/>
    </source>
</evidence>
<comment type="subcellular location">
    <subcellularLocation>
        <location evidence="1">Cell membrane</location>
        <topology evidence="1">Multi-pass membrane protein</topology>
    </subcellularLocation>
</comment>
<accession>A0A644Z2N3</accession>
<organism evidence="9">
    <name type="scientific">bioreactor metagenome</name>
    <dbReference type="NCBI Taxonomy" id="1076179"/>
    <lineage>
        <taxon>unclassified sequences</taxon>
        <taxon>metagenomes</taxon>
        <taxon>ecological metagenomes</taxon>
    </lineage>
</organism>
<evidence type="ECO:0000256" key="1">
    <source>
        <dbReference type="ARBA" id="ARBA00004651"/>
    </source>
</evidence>
<dbReference type="GO" id="GO:0005886">
    <property type="term" value="C:plasma membrane"/>
    <property type="evidence" value="ECO:0007669"/>
    <property type="project" value="UniProtKB-SubCell"/>
</dbReference>
<evidence type="ECO:0000256" key="4">
    <source>
        <dbReference type="ARBA" id="ARBA00022475"/>
    </source>
</evidence>
<dbReference type="CDD" id="cd06550">
    <property type="entry name" value="TM_ABC_iron-siderophores_like"/>
    <property type="match status" value="1"/>
</dbReference>
<dbReference type="PANTHER" id="PTHR30472">
    <property type="entry name" value="FERRIC ENTEROBACTIN TRANSPORT SYSTEM PERMEASE PROTEIN"/>
    <property type="match status" value="1"/>
</dbReference>
<sequence length="358" mass="36393">MNRATTRGASSGSQPSPIVTGRVLRGRNFSLLVQPRALLVIGILLAVAVLLALIGLTQGKVAVPLGDIIPAIFGNGERKHVLALGLRMPRVVAALTAGAALGVSGAVFQSVSNNALGSPDVIGLTTGAASGAITQIVLFDAGPVQVMLAALAGGVGTALAIYLLSLKGGVTGGYRLVLIGLGVGALLGSYNSLLMVRGQVEQAVSANIWIAGSLDGRQWTQVLPVLIGTIIVVPITILLARRATLVEMGDDIASQLGVRAEPTRRWLIFCGVALAALATAAVGPIAFIALSAPQIARRLSQARGLSIVPAALMGSCLLLGADVVSQAIPTATTLPIGQVTGLIGGIYLAWLLTRSKQL</sequence>
<evidence type="ECO:0000256" key="3">
    <source>
        <dbReference type="ARBA" id="ARBA00022448"/>
    </source>
</evidence>
<dbReference type="InterPro" id="IPR000522">
    <property type="entry name" value="ABC_transptr_permease_BtuC"/>
</dbReference>
<proteinExistence type="inferred from homology"/>
<feature type="transmembrane region" description="Helical" evidence="8">
    <location>
        <begin position="266"/>
        <end position="290"/>
    </location>
</feature>
<evidence type="ECO:0000313" key="9">
    <source>
        <dbReference type="EMBL" id="MPM34857.1"/>
    </source>
</evidence>
<comment type="similarity">
    <text evidence="2">Belongs to the binding-protein-dependent transport system permease family. FecCD subfamily.</text>
</comment>
<keyword evidence="3" id="KW-0813">Transport</keyword>
<dbReference type="PANTHER" id="PTHR30472:SF24">
    <property type="entry name" value="FERRIC ENTEROBACTIN TRANSPORT SYSTEM PERMEASE PROTEIN FEPG"/>
    <property type="match status" value="1"/>
</dbReference>
<feature type="transmembrane region" description="Helical" evidence="8">
    <location>
        <begin position="37"/>
        <end position="56"/>
    </location>
</feature>
<dbReference type="Gene3D" id="1.10.3470.10">
    <property type="entry name" value="ABC transporter involved in vitamin B12 uptake, BtuC"/>
    <property type="match status" value="1"/>
</dbReference>
<feature type="transmembrane region" description="Helical" evidence="8">
    <location>
        <begin position="333"/>
        <end position="352"/>
    </location>
</feature>
<dbReference type="SUPFAM" id="SSF81345">
    <property type="entry name" value="ABC transporter involved in vitamin B12 uptake, BtuC"/>
    <property type="match status" value="1"/>
</dbReference>
<evidence type="ECO:0000256" key="7">
    <source>
        <dbReference type="ARBA" id="ARBA00023136"/>
    </source>
</evidence>
<dbReference type="GO" id="GO:0033214">
    <property type="term" value="P:siderophore-iron import into cell"/>
    <property type="evidence" value="ECO:0007669"/>
    <property type="project" value="TreeGrafter"/>
</dbReference>
<evidence type="ECO:0000256" key="5">
    <source>
        <dbReference type="ARBA" id="ARBA00022692"/>
    </source>
</evidence>
<keyword evidence="4" id="KW-1003">Cell membrane</keyword>
<protein>
    <submittedName>
        <fullName evidence="9">Ferric enterobactin transport system permease protein FepG</fullName>
    </submittedName>
</protein>
<feature type="transmembrane region" description="Helical" evidence="8">
    <location>
        <begin position="146"/>
        <end position="164"/>
    </location>
</feature>
<name>A0A644Z2N3_9ZZZZ</name>
<keyword evidence="5 8" id="KW-0812">Transmembrane</keyword>
<feature type="transmembrane region" description="Helical" evidence="8">
    <location>
        <begin position="176"/>
        <end position="196"/>
    </location>
</feature>
<dbReference type="Pfam" id="PF01032">
    <property type="entry name" value="FecCD"/>
    <property type="match status" value="1"/>
</dbReference>
<comment type="caution">
    <text evidence="9">The sequence shown here is derived from an EMBL/GenBank/DDBJ whole genome shotgun (WGS) entry which is preliminary data.</text>
</comment>
<keyword evidence="7 8" id="KW-0472">Membrane</keyword>
<evidence type="ECO:0000256" key="6">
    <source>
        <dbReference type="ARBA" id="ARBA00022989"/>
    </source>
</evidence>
<gene>
    <name evidence="9" type="primary">fepG_2</name>
    <name evidence="9" type="ORF">SDC9_81447</name>
</gene>